<dbReference type="AlphaFoldDB" id="A0A9D7XMS1"/>
<name>A0A9D7XMS1_9BACT</name>
<evidence type="ECO:0000313" key="2">
    <source>
        <dbReference type="EMBL" id="MBK9982584.1"/>
    </source>
</evidence>
<keyword evidence="1" id="KW-0732">Signal</keyword>
<proteinExistence type="predicted"/>
<dbReference type="Proteomes" id="UP000808337">
    <property type="component" value="Unassembled WGS sequence"/>
</dbReference>
<dbReference type="EMBL" id="JADKGY010000006">
    <property type="protein sequence ID" value="MBK9982584.1"/>
    <property type="molecule type" value="Genomic_DNA"/>
</dbReference>
<organism evidence="2 3">
    <name type="scientific">Candidatus Opimibacter skivensis</name>
    <dbReference type="NCBI Taxonomy" id="2982028"/>
    <lineage>
        <taxon>Bacteria</taxon>
        <taxon>Pseudomonadati</taxon>
        <taxon>Bacteroidota</taxon>
        <taxon>Saprospiria</taxon>
        <taxon>Saprospirales</taxon>
        <taxon>Saprospiraceae</taxon>
        <taxon>Candidatus Opimibacter</taxon>
    </lineage>
</organism>
<sequence>MKTSILFLFSLLCAFQVTAQTQYAVVTTIESIIPAGLGRSRMISNKEDLNTANFTTTRTDGKTSNMNSVKRKDLKIDNFDETKLLNFYSLGGINFQNIASNDAIVSAKLNEMSEAGWTLAFVTSGVESDGGTTDGEGIFTTRYIFKRN</sequence>
<protein>
    <recommendedName>
        <fullName evidence="4">DUF4177 domain-containing protein</fullName>
    </recommendedName>
</protein>
<evidence type="ECO:0000313" key="3">
    <source>
        <dbReference type="Proteomes" id="UP000808337"/>
    </source>
</evidence>
<feature type="signal peptide" evidence="1">
    <location>
        <begin position="1"/>
        <end position="19"/>
    </location>
</feature>
<gene>
    <name evidence="2" type="ORF">IPP15_09180</name>
</gene>
<feature type="chain" id="PRO_5039445398" description="DUF4177 domain-containing protein" evidence="1">
    <location>
        <begin position="20"/>
        <end position="148"/>
    </location>
</feature>
<comment type="caution">
    <text evidence="2">The sequence shown here is derived from an EMBL/GenBank/DDBJ whole genome shotgun (WGS) entry which is preliminary data.</text>
</comment>
<accession>A0A9D7XMS1</accession>
<evidence type="ECO:0000256" key="1">
    <source>
        <dbReference type="SAM" id="SignalP"/>
    </source>
</evidence>
<evidence type="ECO:0008006" key="4">
    <source>
        <dbReference type="Google" id="ProtNLM"/>
    </source>
</evidence>
<reference evidence="2 3" key="1">
    <citation type="submission" date="2020-10" db="EMBL/GenBank/DDBJ databases">
        <title>Connecting structure to function with the recovery of over 1000 high-quality activated sludge metagenome-assembled genomes encoding full-length rRNA genes using long-read sequencing.</title>
        <authorList>
            <person name="Singleton C.M."/>
            <person name="Petriglieri F."/>
            <person name="Kristensen J.M."/>
            <person name="Kirkegaard R.H."/>
            <person name="Michaelsen T.Y."/>
            <person name="Andersen M.H."/>
            <person name="Karst S.M."/>
            <person name="Dueholm M.S."/>
            <person name="Nielsen P.H."/>
            <person name="Albertsen M."/>
        </authorList>
    </citation>
    <scope>NUCLEOTIDE SEQUENCE [LARGE SCALE GENOMIC DNA]</scope>
    <source>
        <strain evidence="2">Ribe_18-Q3-R11-54_MAXAC.273</strain>
    </source>
</reference>